<evidence type="ECO:0000313" key="3">
    <source>
        <dbReference type="Proteomes" id="UP000609064"/>
    </source>
</evidence>
<dbReference type="InterPro" id="IPR055015">
    <property type="entry name" value="GCX_COOH"/>
</dbReference>
<dbReference type="NCBIfam" id="NF045639">
    <property type="entry name" value="GCX_COOH"/>
    <property type="match status" value="1"/>
</dbReference>
<evidence type="ECO:0000313" key="2">
    <source>
        <dbReference type="EMBL" id="GGD75372.1"/>
    </source>
</evidence>
<reference evidence="2" key="2">
    <citation type="submission" date="2020-09" db="EMBL/GenBank/DDBJ databases">
        <authorList>
            <person name="Sun Q."/>
            <person name="Zhou Y."/>
        </authorList>
    </citation>
    <scope>NUCLEOTIDE SEQUENCE</scope>
    <source>
        <strain evidence="2">CGMCC 1.15958</strain>
    </source>
</reference>
<dbReference type="Proteomes" id="UP000609064">
    <property type="component" value="Unassembled WGS sequence"/>
</dbReference>
<evidence type="ECO:0000259" key="1">
    <source>
        <dbReference type="Pfam" id="PF07995"/>
    </source>
</evidence>
<dbReference type="PANTHER" id="PTHR19328">
    <property type="entry name" value="HEDGEHOG-INTERACTING PROTEIN"/>
    <property type="match status" value="1"/>
</dbReference>
<dbReference type="Gene3D" id="2.120.10.30">
    <property type="entry name" value="TolB, C-terminal domain"/>
    <property type="match status" value="1"/>
</dbReference>
<organism evidence="2 3">
    <name type="scientific">Emticicia aquatilis</name>
    <dbReference type="NCBI Taxonomy" id="1537369"/>
    <lineage>
        <taxon>Bacteria</taxon>
        <taxon>Pseudomonadati</taxon>
        <taxon>Bacteroidota</taxon>
        <taxon>Cytophagia</taxon>
        <taxon>Cytophagales</taxon>
        <taxon>Leadbetterellaceae</taxon>
        <taxon>Emticicia</taxon>
    </lineage>
</organism>
<dbReference type="PANTHER" id="PTHR19328:SF75">
    <property type="entry name" value="ALDOSE SUGAR DEHYDROGENASE YLII"/>
    <property type="match status" value="1"/>
</dbReference>
<keyword evidence="3" id="KW-1185">Reference proteome</keyword>
<dbReference type="InterPro" id="IPR011041">
    <property type="entry name" value="Quinoprot_gluc/sorb_DH_b-prop"/>
</dbReference>
<dbReference type="InterPro" id="IPR011042">
    <property type="entry name" value="6-blade_b-propeller_TolB-like"/>
</dbReference>
<dbReference type="InterPro" id="IPR012938">
    <property type="entry name" value="Glc/Sorbosone_DH"/>
</dbReference>
<accession>A0A917DVL0</accession>
<dbReference type="Pfam" id="PF07995">
    <property type="entry name" value="GSDH"/>
    <property type="match status" value="1"/>
</dbReference>
<sequence length="418" mass="45595">MLSNKFSSIVDIANARDNRLFIVEQSGVIKVISAGDEIQAKPFLDIRTKVNWSGEMGLLGLAFHPNYHQNGYFYINYIDKNQNTVVARYRKSQTDSTVADTTSATTLLTFSQPYTNHNGGDLNFGPDGYLYISSGDGGSGGDPLDMGQNKTTLLGKILRIDVNGALPYGIPVGNPFADGAGGNADEIWSLGLRNPWRFSFDRQNGDMWIADVGQNEYEEIDLEPAGSLGGKNYGWRCYEGNHTYNSANCLAQSAYTFPVYEYSHSEGCSITGGFVYRGNAFPPLQGRYIYADFCNGKVYSLKKDGVNWVSEVLFQDAAARISTFGESVNGELFVGDINGKLYQICELNTLASASSLTINNQPISTGEYHSGNKISSIGSVVNPSLVNFFAFKSVELGPGFKVDNGAVFRAKTSVCAKW</sequence>
<feature type="domain" description="Glucose/Sorbosone dehydrogenase" evidence="1">
    <location>
        <begin position="11"/>
        <end position="336"/>
    </location>
</feature>
<reference evidence="2" key="1">
    <citation type="journal article" date="2014" name="Int. J. Syst. Evol. Microbiol.">
        <title>Complete genome sequence of Corynebacterium casei LMG S-19264T (=DSM 44701T), isolated from a smear-ripened cheese.</title>
        <authorList>
            <consortium name="US DOE Joint Genome Institute (JGI-PGF)"/>
            <person name="Walter F."/>
            <person name="Albersmeier A."/>
            <person name="Kalinowski J."/>
            <person name="Ruckert C."/>
        </authorList>
    </citation>
    <scope>NUCLEOTIDE SEQUENCE</scope>
    <source>
        <strain evidence="2">CGMCC 1.15958</strain>
    </source>
</reference>
<gene>
    <name evidence="2" type="ORF">GCM10011514_44150</name>
</gene>
<dbReference type="SUPFAM" id="SSF50952">
    <property type="entry name" value="Soluble quinoprotein glucose dehydrogenase"/>
    <property type="match status" value="1"/>
</dbReference>
<name>A0A917DVL0_9BACT</name>
<protein>
    <submittedName>
        <fullName evidence="2">Glucose dehydrogenase</fullName>
    </submittedName>
</protein>
<dbReference type="AlphaFoldDB" id="A0A917DVL0"/>
<proteinExistence type="predicted"/>
<comment type="caution">
    <text evidence="2">The sequence shown here is derived from an EMBL/GenBank/DDBJ whole genome shotgun (WGS) entry which is preliminary data.</text>
</comment>
<dbReference type="EMBL" id="BMKK01000011">
    <property type="protein sequence ID" value="GGD75372.1"/>
    <property type="molecule type" value="Genomic_DNA"/>
</dbReference>